<dbReference type="AlphaFoldDB" id="A0AAD3NIJ2"/>
<dbReference type="Gene3D" id="2.60.200.20">
    <property type="match status" value="1"/>
</dbReference>
<evidence type="ECO:0000313" key="2">
    <source>
        <dbReference type="EMBL" id="GLD73678.1"/>
    </source>
</evidence>
<dbReference type="PANTHER" id="PTHR10398">
    <property type="entry name" value="AFADIN"/>
    <property type="match status" value="1"/>
</dbReference>
<name>A0AAD3NIJ2_LATJO</name>
<evidence type="ECO:0000313" key="3">
    <source>
        <dbReference type="Proteomes" id="UP001279410"/>
    </source>
</evidence>
<proteinExistence type="predicted"/>
<reference evidence="2" key="1">
    <citation type="submission" date="2022-08" db="EMBL/GenBank/DDBJ databases">
        <title>Genome sequencing of akame (Lates japonicus).</title>
        <authorList>
            <person name="Hashiguchi Y."/>
            <person name="Takahashi H."/>
        </authorList>
    </citation>
    <scope>NUCLEOTIDE SEQUENCE</scope>
    <source>
        <strain evidence="2">Kochi</strain>
    </source>
</reference>
<gene>
    <name evidence="2" type="ORF">AKAME5_002500300</name>
</gene>
<organism evidence="2 3">
    <name type="scientific">Lates japonicus</name>
    <name type="common">Japanese lates</name>
    <dbReference type="NCBI Taxonomy" id="270547"/>
    <lineage>
        <taxon>Eukaryota</taxon>
        <taxon>Metazoa</taxon>
        <taxon>Chordata</taxon>
        <taxon>Craniata</taxon>
        <taxon>Vertebrata</taxon>
        <taxon>Euteleostomi</taxon>
        <taxon>Actinopterygii</taxon>
        <taxon>Neopterygii</taxon>
        <taxon>Teleostei</taxon>
        <taxon>Neoteleostei</taxon>
        <taxon>Acanthomorphata</taxon>
        <taxon>Carangaria</taxon>
        <taxon>Carangaria incertae sedis</taxon>
        <taxon>Centropomidae</taxon>
        <taxon>Lates</taxon>
    </lineage>
</organism>
<feature type="compositionally biased region" description="Basic and acidic residues" evidence="1">
    <location>
        <begin position="1"/>
        <end position="10"/>
    </location>
</feature>
<keyword evidence="3" id="KW-1185">Reference proteome</keyword>
<dbReference type="GO" id="GO:0032880">
    <property type="term" value="P:regulation of protein localization"/>
    <property type="evidence" value="ECO:0007669"/>
    <property type="project" value="TreeGrafter"/>
</dbReference>
<feature type="region of interest" description="Disordered" evidence="1">
    <location>
        <begin position="1"/>
        <end position="22"/>
    </location>
</feature>
<protein>
    <submittedName>
        <fullName evidence="2">Afadin</fullName>
    </submittedName>
</protein>
<dbReference type="PANTHER" id="PTHR10398:SF2">
    <property type="entry name" value="AFADIN"/>
    <property type="match status" value="1"/>
</dbReference>
<dbReference type="Proteomes" id="UP001279410">
    <property type="component" value="Unassembled WGS sequence"/>
</dbReference>
<accession>A0AAD3NIJ2</accession>
<dbReference type="InterPro" id="IPR008984">
    <property type="entry name" value="SMAD_FHA_dom_sf"/>
</dbReference>
<dbReference type="InterPro" id="IPR028842">
    <property type="entry name" value="Afadin"/>
</dbReference>
<dbReference type="SUPFAM" id="SSF49879">
    <property type="entry name" value="SMAD/FHA domain"/>
    <property type="match status" value="1"/>
</dbReference>
<comment type="caution">
    <text evidence="2">The sequence shown here is derived from an EMBL/GenBank/DDBJ whole genome shotgun (WGS) entry which is preliminary data.</text>
</comment>
<evidence type="ECO:0000256" key="1">
    <source>
        <dbReference type="SAM" id="MobiDB-lite"/>
    </source>
</evidence>
<dbReference type="GO" id="GO:0005912">
    <property type="term" value="C:adherens junction"/>
    <property type="evidence" value="ECO:0007669"/>
    <property type="project" value="TreeGrafter"/>
</dbReference>
<dbReference type="EMBL" id="BRZM01001736">
    <property type="protein sequence ID" value="GLD73678.1"/>
    <property type="molecule type" value="Genomic_DNA"/>
</dbReference>
<sequence length="148" mass="16447">MDDKGLRGKDGSSSSLPPEKLPYLVELSPGRGNHYAYYAYRHHEDGSDSRDKPKLYRLQHSITEVGSDCTEDGAIQLLGPGILPHHCNLMCSGMVVALRPATPSSGGQRHRAAVLWLHPLQVRLPLRPVTWTDVRPGKRTVAMMRSRL</sequence>
<dbReference type="GO" id="GO:0050839">
    <property type="term" value="F:cell adhesion molecule binding"/>
    <property type="evidence" value="ECO:0007669"/>
    <property type="project" value="TreeGrafter"/>
</dbReference>